<keyword evidence="4 12" id="KW-0964">Secreted</keyword>
<dbReference type="GO" id="GO:0048046">
    <property type="term" value="C:apoplast"/>
    <property type="evidence" value="ECO:0007669"/>
    <property type="project" value="UniProtKB-SubCell"/>
</dbReference>
<feature type="binding site" evidence="10">
    <location>
        <position position="99"/>
    </location>
    <ligand>
        <name>Mn(2+)</name>
        <dbReference type="ChEBI" id="CHEBI:29035"/>
    </ligand>
</feature>
<keyword evidence="15" id="KW-1185">Reference proteome</keyword>
<dbReference type="SMART" id="SM00835">
    <property type="entry name" value="Cupin_1"/>
    <property type="match status" value="1"/>
</dbReference>
<dbReference type="GO" id="GO:2000280">
    <property type="term" value="P:regulation of root development"/>
    <property type="evidence" value="ECO:0007669"/>
    <property type="project" value="UniProtKB-ARBA"/>
</dbReference>
<dbReference type="InterPro" id="IPR011051">
    <property type="entry name" value="RmlC_Cupin_sf"/>
</dbReference>
<feature type="binding site" evidence="10">
    <location>
        <position position="104"/>
    </location>
    <ligand>
        <name>Mn(2+)</name>
        <dbReference type="ChEBI" id="CHEBI:29035"/>
    </ligand>
</feature>
<reference evidence="15" key="1">
    <citation type="journal article" date="2013" name="Science">
        <title>The Amborella genome and the evolution of flowering plants.</title>
        <authorList>
            <consortium name="Amborella Genome Project"/>
        </authorList>
    </citation>
    <scope>NUCLEOTIDE SEQUENCE [LARGE SCALE GENOMIC DNA]</scope>
</reference>
<dbReference type="SUPFAM" id="SSF51182">
    <property type="entry name" value="RmlC-like cupins"/>
    <property type="match status" value="1"/>
</dbReference>
<feature type="domain" description="Cupin type-1" evidence="13">
    <location>
        <begin position="49"/>
        <end position="196"/>
    </location>
</feature>
<evidence type="ECO:0000256" key="4">
    <source>
        <dbReference type="ARBA" id="ARBA00022525"/>
    </source>
</evidence>
<feature type="binding site" evidence="9">
    <location>
        <position position="104"/>
    </location>
    <ligand>
        <name>oxalate</name>
        <dbReference type="ChEBI" id="CHEBI:30623"/>
    </ligand>
</feature>
<dbReference type="InterPro" id="IPR001929">
    <property type="entry name" value="Germin"/>
</dbReference>
<dbReference type="Pfam" id="PF00190">
    <property type="entry name" value="Cupin_1"/>
    <property type="match status" value="1"/>
</dbReference>
<protein>
    <recommendedName>
        <fullName evidence="12">Germin-like protein</fullName>
    </recommendedName>
</protein>
<gene>
    <name evidence="14" type="ORF">AMTR_s00016p00249470</name>
</gene>
<dbReference type="InterPro" id="IPR006045">
    <property type="entry name" value="Cupin_1"/>
</dbReference>
<dbReference type="GO" id="GO:0009506">
    <property type="term" value="C:plasmodesma"/>
    <property type="evidence" value="ECO:0007669"/>
    <property type="project" value="UniProtKB-ARBA"/>
</dbReference>
<dbReference type="Gene3D" id="2.60.120.10">
    <property type="entry name" value="Jelly Rolls"/>
    <property type="match status" value="1"/>
</dbReference>
<evidence type="ECO:0000256" key="3">
    <source>
        <dbReference type="ARBA" id="ARBA00022523"/>
    </source>
</evidence>
<dbReference type="AlphaFoldDB" id="W1P922"/>
<dbReference type="InterPro" id="IPR014710">
    <property type="entry name" value="RmlC-like_jellyroll"/>
</dbReference>
<dbReference type="EMBL" id="KI393908">
    <property type="protein sequence ID" value="ERN06382.1"/>
    <property type="molecule type" value="Genomic_DNA"/>
</dbReference>
<feature type="binding site" evidence="9">
    <location>
        <position position="99"/>
    </location>
    <ligand>
        <name>oxalate</name>
        <dbReference type="ChEBI" id="CHEBI:30623"/>
    </ligand>
</feature>
<organism evidence="14 15">
    <name type="scientific">Amborella trichopoda</name>
    <dbReference type="NCBI Taxonomy" id="13333"/>
    <lineage>
        <taxon>Eukaryota</taxon>
        <taxon>Viridiplantae</taxon>
        <taxon>Streptophyta</taxon>
        <taxon>Embryophyta</taxon>
        <taxon>Tracheophyta</taxon>
        <taxon>Spermatophyta</taxon>
        <taxon>Magnoliopsida</taxon>
        <taxon>Amborellales</taxon>
        <taxon>Amborellaceae</taxon>
        <taxon>Amborella</taxon>
    </lineage>
</organism>
<keyword evidence="7 11" id="KW-1015">Disulfide bond</keyword>
<evidence type="ECO:0000256" key="11">
    <source>
        <dbReference type="PIRSR" id="PIRSR601929-3"/>
    </source>
</evidence>
<evidence type="ECO:0000256" key="2">
    <source>
        <dbReference type="ARBA" id="ARBA00007456"/>
    </source>
</evidence>
<evidence type="ECO:0000313" key="15">
    <source>
        <dbReference type="Proteomes" id="UP000017836"/>
    </source>
</evidence>
<name>W1P922_AMBTC</name>
<feature type="binding site" evidence="10">
    <location>
        <position position="142"/>
    </location>
    <ligand>
        <name>Mn(2+)</name>
        <dbReference type="ChEBI" id="CHEBI:29035"/>
    </ligand>
</feature>
<accession>W1P922</accession>
<dbReference type="PANTHER" id="PTHR31238">
    <property type="entry name" value="GERMIN-LIKE PROTEIN SUBFAMILY 3 MEMBER 3"/>
    <property type="match status" value="1"/>
</dbReference>
<dbReference type="GO" id="GO:0010497">
    <property type="term" value="P:plasmodesmata-mediated intercellular transport"/>
    <property type="evidence" value="ECO:0007669"/>
    <property type="project" value="UniProtKB-ARBA"/>
</dbReference>
<evidence type="ECO:0000256" key="8">
    <source>
        <dbReference type="ARBA" id="ARBA00023211"/>
    </source>
</evidence>
<evidence type="ECO:0000256" key="7">
    <source>
        <dbReference type="ARBA" id="ARBA00023157"/>
    </source>
</evidence>
<dbReference type="OMA" id="LLHYCLN"/>
<dbReference type="Proteomes" id="UP000017836">
    <property type="component" value="Unassembled WGS sequence"/>
</dbReference>
<evidence type="ECO:0000256" key="5">
    <source>
        <dbReference type="ARBA" id="ARBA00022723"/>
    </source>
</evidence>
<keyword evidence="6" id="KW-0732">Signal</keyword>
<dbReference type="PRINTS" id="PR00325">
    <property type="entry name" value="GERMIN"/>
</dbReference>
<evidence type="ECO:0000256" key="10">
    <source>
        <dbReference type="PIRSR" id="PIRSR601929-2"/>
    </source>
</evidence>
<comment type="subcellular location">
    <subcellularLocation>
        <location evidence="1 12">Secreted</location>
        <location evidence="1 12">Extracellular space</location>
        <location evidence="1 12">Apoplast</location>
    </subcellularLocation>
</comment>
<dbReference type="HOGENOM" id="CLU_015790_0_1_1"/>
<dbReference type="CDD" id="cd02241">
    <property type="entry name" value="cupin_OxOx"/>
    <property type="match status" value="1"/>
</dbReference>
<evidence type="ECO:0000256" key="6">
    <source>
        <dbReference type="ARBA" id="ARBA00022729"/>
    </source>
</evidence>
<evidence type="ECO:0000259" key="13">
    <source>
        <dbReference type="SMART" id="SM00835"/>
    </source>
</evidence>
<feature type="binding site" evidence="10">
    <location>
        <position position="97"/>
    </location>
    <ligand>
        <name>Mn(2+)</name>
        <dbReference type="ChEBI" id="CHEBI:29035"/>
    </ligand>
</feature>
<keyword evidence="5 9" id="KW-0479">Metal-binding</keyword>
<evidence type="ECO:0000313" key="14">
    <source>
        <dbReference type="EMBL" id="ERN06382.1"/>
    </source>
</evidence>
<evidence type="ECO:0000256" key="12">
    <source>
        <dbReference type="RuleBase" id="RU366015"/>
    </source>
</evidence>
<dbReference type="PROSITE" id="PS00725">
    <property type="entry name" value="GERMIN"/>
    <property type="match status" value="1"/>
</dbReference>
<dbReference type="FunFam" id="2.60.120.10:FF:000025">
    <property type="entry name" value="germin-like protein subfamily 2 member 1"/>
    <property type="match status" value="1"/>
</dbReference>
<dbReference type="eggNOG" id="ENOG502RXK8">
    <property type="taxonomic scope" value="Eukaryota"/>
</dbReference>
<keyword evidence="8 9" id="KW-0464">Manganese</keyword>
<comment type="similarity">
    <text evidence="2 12">Belongs to the germin family.</text>
</comment>
<dbReference type="Gramene" id="ERN06382">
    <property type="protein sequence ID" value="ERN06382"/>
    <property type="gene ID" value="AMTR_s00016p00249470"/>
</dbReference>
<dbReference type="InterPro" id="IPR019780">
    <property type="entry name" value="Germin_Mn-BS"/>
</dbReference>
<evidence type="ECO:0000256" key="1">
    <source>
        <dbReference type="ARBA" id="ARBA00004271"/>
    </source>
</evidence>
<keyword evidence="3 12" id="KW-0052">Apoplast</keyword>
<sequence length="237" mass="25650">MKFITIPCNGDQNPLQDLCPTLMPNQSIFINGHFCKAPTTVLASDFKSSKLNEAGDTDNYVGSSVNLLTAEVFSGLNTQGLSIARIDYSIYGMVTPHVHPRASEMLYVIDGIIIAGFVAKNKVFQQILKQGDVFVYPRGLLHFSVNAGFGPATSISVFNCQNPGVVSFSDGIFMSDSGLLERVVRRSFGLSALEIGHARNVTRGRLSGTRNLQFSEVALALVALSQEAKLRVCKISS</sequence>
<proteinExistence type="inferred from homology"/>
<evidence type="ECO:0000256" key="9">
    <source>
        <dbReference type="PIRSR" id="PIRSR601929-1"/>
    </source>
</evidence>
<dbReference type="GO" id="GO:0030145">
    <property type="term" value="F:manganese ion binding"/>
    <property type="evidence" value="ECO:0007669"/>
    <property type="project" value="UniProtKB-UniRule"/>
</dbReference>
<feature type="disulfide bond" evidence="11">
    <location>
        <begin position="19"/>
        <end position="35"/>
    </location>
</feature>